<dbReference type="Proteomes" id="UP001497744">
    <property type="component" value="Unassembled WGS sequence"/>
</dbReference>
<protein>
    <submittedName>
        <fullName evidence="2">Variant erythrocyte surface antigen-1 family protein</fullName>
    </submittedName>
</protein>
<keyword evidence="1" id="KW-1133">Transmembrane helix</keyword>
<evidence type="ECO:0000256" key="1">
    <source>
        <dbReference type="SAM" id="Phobius"/>
    </source>
</evidence>
<dbReference type="GeneID" id="94193093"/>
<accession>A0AAV4LP83</accession>
<organism evidence="2 3">
    <name type="scientific">Babesia caballi</name>
    <dbReference type="NCBI Taxonomy" id="5871"/>
    <lineage>
        <taxon>Eukaryota</taxon>
        <taxon>Sar</taxon>
        <taxon>Alveolata</taxon>
        <taxon>Apicomplexa</taxon>
        <taxon>Aconoidasida</taxon>
        <taxon>Piroplasmida</taxon>
        <taxon>Babesiidae</taxon>
        <taxon>Babesia</taxon>
    </lineage>
</organism>
<proteinExistence type="predicted"/>
<keyword evidence="1" id="KW-0812">Transmembrane</keyword>
<reference evidence="2 3" key="1">
    <citation type="submission" date="2021-06" db="EMBL/GenBank/DDBJ databases">
        <title>Genome sequence of Babesia caballi.</title>
        <authorList>
            <person name="Yamagishi J."/>
            <person name="Kidaka T."/>
            <person name="Ochi A."/>
        </authorList>
    </citation>
    <scope>NUCLEOTIDE SEQUENCE [LARGE SCALE GENOMIC DNA]</scope>
    <source>
        <strain evidence="2">USDA-D6B2</strain>
    </source>
</reference>
<keyword evidence="1" id="KW-0472">Membrane</keyword>
<feature type="transmembrane region" description="Helical" evidence="1">
    <location>
        <begin position="138"/>
        <end position="154"/>
    </location>
</feature>
<keyword evidence="3" id="KW-1185">Reference proteome</keyword>
<evidence type="ECO:0000313" key="3">
    <source>
        <dbReference type="Proteomes" id="UP001497744"/>
    </source>
</evidence>
<gene>
    <name evidence="2" type="ORF">BcabD6B2_10450</name>
</gene>
<dbReference type="RefSeq" id="XP_067713681.1">
    <property type="nucleotide sequence ID" value="XM_067857580.1"/>
</dbReference>
<sequence>MSEKTSLTEAPTNLKEAIDWLLCISGNDVAGDSGDGKKAIQKLATKVITLVMSIQVSGISFGNVHGQHIGTLLKDDVSSGNGNYRPIESLGNGLRVLIGYGSGILNGKGIGAKERYSTSYSDSSPPTSVNTDDAAKRFLGFIPLIFFALGFLFWQCKGGWKNLTLGRGLLKAYMGALGFTGHIDASKQATDVDNWFALFDEFKNVESIPTTFPEYLSEVEKKTKQTISNPNHVPLG</sequence>
<name>A0AAV4LP83_BABCB</name>
<dbReference type="AlphaFoldDB" id="A0AAV4LP83"/>
<dbReference type="EMBL" id="BPLF01000001">
    <property type="protein sequence ID" value="GIX61610.1"/>
    <property type="molecule type" value="Genomic_DNA"/>
</dbReference>
<comment type="caution">
    <text evidence="2">The sequence shown here is derived from an EMBL/GenBank/DDBJ whole genome shotgun (WGS) entry which is preliminary data.</text>
</comment>
<evidence type="ECO:0000313" key="2">
    <source>
        <dbReference type="EMBL" id="GIX61610.1"/>
    </source>
</evidence>